<keyword evidence="3" id="KW-1185">Reference proteome</keyword>
<protein>
    <submittedName>
        <fullName evidence="2">Uncharacterized protein</fullName>
    </submittedName>
</protein>
<organism evidence="2 3">
    <name type="scientific">Fodinicola feengrottensis</name>
    <dbReference type="NCBI Taxonomy" id="435914"/>
    <lineage>
        <taxon>Bacteria</taxon>
        <taxon>Bacillati</taxon>
        <taxon>Actinomycetota</taxon>
        <taxon>Actinomycetes</taxon>
        <taxon>Mycobacteriales</taxon>
        <taxon>Fodinicola</taxon>
    </lineage>
</organism>
<dbReference type="EMBL" id="BAAANY010000001">
    <property type="protein sequence ID" value="GAA1657469.1"/>
    <property type="molecule type" value="Genomic_DNA"/>
</dbReference>
<dbReference type="Proteomes" id="UP001500618">
    <property type="component" value="Unassembled WGS sequence"/>
</dbReference>
<proteinExistence type="predicted"/>
<comment type="caution">
    <text evidence="2">The sequence shown here is derived from an EMBL/GenBank/DDBJ whole genome shotgun (WGS) entry which is preliminary data.</text>
</comment>
<gene>
    <name evidence="2" type="ORF">GCM10009765_03740</name>
</gene>
<evidence type="ECO:0000256" key="1">
    <source>
        <dbReference type="SAM" id="Phobius"/>
    </source>
</evidence>
<keyword evidence="1" id="KW-0812">Transmembrane</keyword>
<reference evidence="2 3" key="1">
    <citation type="journal article" date="2019" name="Int. J. Syst. Evol. Microbiol.">
        <title>The Global Catalogue of Microorganisms (GCM) 10K type strain sequencing project: providing services to taxonomists for standard genome sequencing and annotation.</title>
        <authorList>
            <consortium name="The Broad Institute Genomics Platform"/>
            <consortium name="The Broad Institute Genome Sequencing Center for Infectious Disease"/>
            <person name="Wu L."/>
            <person name="Ma J."/>
        </authorList>
    </citation>
    <scope>NUCLEOTIDE SEQUENCE [LARGE SCALE GENOMIC DNA]</scope>
    <source>
        <strain evidence="2 3">JCM 14718</strain>
    </source>
</reference>
<keyword evidence="1" id="KW-1133">Transmembrane helix</keyword>
<evidence type="ECO:0000313" key="2">
    <source>
        <dbReference type="EMBL" id="GAA1657469.1"/>
    </source>
</evidence>
<sequence>MTSNIVSMLGRAIATGAGLLTATHLPVAAATGGGVFLALIVWLALTSAHAKTKTRRDAARATLALILNFLRRHNTRQNP</sequence>
<accession>A0ABN2FRI0</accession>
<keyword evidence="1" id="KW-0472">Membrane</keyword>
<name>A0ABN2FRI0_9ACTN</name>
<feature type="transmembrane region" description="Helical" evidence="1">
    <location>
        <begin position="25"/>
        <end position="45"/>
    </location>
</feature>
<evidence type="ECO:0000313" key="3">
    <source>
        <dbReference type="Proteomes" id="UP001500618"/>
    </source>
</evidence>
<dbReference type="RefSeq" id="WP_163568064.1">
    <property type="nucleotide sequence ID" value="NZ_BAAANY010000001.1"/>
</dbReference>